<dbReference type="PROSITE" id="PS00012">
    <property type="entry name" value="PHOSPHOPANTETHEINE"/>
    <property type="match status" value="3"/>
</dbReference>
<keyword evidence="11" id="KW-1185">Reference proteome</keyword>
<evidence type="ECO:0000256" key="6">
    <source>
        <dbReference type="ARBA" id="ARBA00023194"/>
    </source>
</evidence>
<evidence type="ECO:0000256" key="8">
    <source>
        <dbReference type="SAM" id="MobiDB-lite"/>
    </source>
</evidence>
<evidence type="ECO:0000256" key="4">
    <source>
        <dbReference type="ARBA" id="ARBA00022553"/>
    </source>
</evidence>
<keyword evidence="3" id="KW-0596">Phosphopantetheine</keyword>
<gene>
    <name evidence="10" type="ORF">CWD84_20175</name>
</gene>
<feature type="domain" description="Carrier" evidence="9">
    <location>
        <begin position="3037"/>
        <end position="3111"/>
    </location>
</feature>
<dbReference type="Gene3D" id="3.30.559.10">
    <property type="entry name" value="Chloramphenicol acetyltransferase-like domain"/>
    <property type="match status" value="4"/>
</dbReference>
<dbReference type="InterPro" id="IPR000873">
    <property type="entry name" value="AMP-dep_synth/lig_dom"/>
</dbReference>
<dbReference type="Pfam" id="PF00501">
    <property type="entry name" value="AMP-binding"/>
    <property type="match status" value="3"/>
</dbReference>
<dbReference type="InterPro" id="IPR036736">
    <property type="entry name" value="ACP-like_sf"/>
</dbReference>
<dbReference type="InterPro" id="IPR020845">
    <property type="entry name" value="AMP-binding_CS"/>
</dbReference>
<feature type="domain" description="Carrier" evidence="9">
    <location>
        <begin position="965"/>
        <end position="1039"/>
    </location>
</feature>
<dbReference type="InterPro" id="IPR010071">
    <property type="entry name" value="AA_adenyl_dom"/>
</dbReference>
<accession>A0AAI8HRQ5</accession>
<dbReference type="GO" id="GO:0017000">
    <property type="term" value="P:antibiotic biosynthetic process"/>
    <property type="evidence" value="ECO:0007669"/>
    <property type="project" value="UniProtKB-KW"/>
</dbReference>
<dbReference type="NCBIfam" id="NF003417">
    <property type="entry name" value="PRK04813.1"/>
    <property type="match status" value="3"/>
</dbReference>
<dbReference type="PANTHER" id="PTHR45527:SF1">
    <property type="entry name" value="FATTY ACID SYNTHASE"/>
    <property type="match status" value="1"/>
</dbReference>
<dbReference type="Pfam" id="PF00668">
    <property type="entry name" value="Condensation"/>
    <property type="match status" value="4"/>
</dbReference>
<keyword evidence="4" id="KW-0597">Phosphoprotein</keyword>
<dbReference type="Gene3D" id="2.30.38.10">
    <property type="entry name" value="Luciferase, Domain 3"/>
    <property type="match status" value="3"/>
</dbReference>
<dbReference type="Gene3D" id="1.10.1200.10">
    <property type="entry name" value="ACP-like"/>
    <property type="match status" value="2"/>
</dbReference>
<feature type="domain" description="Carrier" evidence="9">
    <location>
        <begin position="2005"/>
        <end position="2080"/>
    </location>
</feature>
<evidence type="ECO:0000259" key="9">
    <source>
        <dbReference type="PROSITE" id="PS50075"/>
    </source>
</evidence>
<dbReference type="FunFam" id="2.30.38.10:FF:000001">
    <property type="entry name" value="Non-ribosomal peptide synthetase PvdI"/>
    <property type="match status" value="2"/>
</dbReference>
<dbReference type="InterPro" id="IPR001242">
    <property type="entry name" value="Condensation_dom"/>
</dbReference>
<feature type="coiled-coil region" evidence="7">
    <location>
        <begin position="2126"/>
        <end position="2153"/>
    </location>
</feature>
<dbReference type="PROSITE" id="PS50075">
    <property type="entry name" value="CARRIER"/>
    <property type="match status" value="3"/>
</dbReference>
<dbReference type="CDD" id="cd19534">
    <property type="entry name" value="E_NRPS"/>
    <property type="match status" value="1"/>
</dbReference>
<dbReference type="FunFam" id="1.10.1200.10:FF:000016">
    <property type="entry name" value="Non-ribosomal peptide synthase"/>
    <property type="match status" value="1"/>
</dbReference>
<dbReference type="Gene3D" id="3.40.50.1820">
    <property type="entry name" value="alpha/beta hydrolase"/>
    <property type="match status" value="1"/>
</dbReference>
<keyword evidence="7" id="KW-0175">Coiled coil</keyword>
<dbReference type="SUPFAM" id="SSF47336">
    <property type="entry name" value="ACP-like"/>
    <property type="match status" value="3"/>
</dbReference>
<organism evidence="10 11">
    <name type="scientific">Bacillus siamensis</name>
    <dbReference type="NCBI Taxonomy" id="659243"/>
    <lineage>
        <taxon>Bacteria</taxon>
        <taxon>Bacillati</taxon>
        <taxon>Bacillota</taxon>
        <taxon>Bacilli</taxon>
        <taxon>Bacillales</taxon>
        <taxon>Bacillaceae</taxon>
        <taxon>Bacillus</taxon>
        <taxon>Bacillus amyloliquefaciens group</taxon>
    </lineage>
</organism>
<dbReference type="SUPFAM" id="SSF52777">
    <property type="entry name" value="CoA-dependent acyltransferases"/>
    <property type="match status" value="8"/>
</dbReference>
<dbReference type="PANTHER" id="PTHR45527">
    <property type="entry name" value="NONRIBOSOMAL PEPTIDE SYNTHETASE"/>
    <property type="match status" value="1"/>
</dbReference>
<dbReference type="SMART" id="SM00823">
    <property type="entry name" value="PKS_PP"/>
    <property type="match status" value="3"/>
</dbReference>
<dbReference type="InterPro" id="IPR029058">
    <property type="entry name" value="AB_hydrolase_fold"/>
</dbReference>
<keyword evidence="6" id="KW-0045">Antibiotic biosynthesis</keyword>
<dbReference type="GO" id="GO:0003824">
    <property type="term" value="F:catalytic activity"/>
    <property type="evidence" value="ECO:0007669"/>
    <property type="project" value="InterPro"/>
</dbReference>
<evidence type="ECO:0000256" key="1">
    <source>
        <dbReference type="ARBA" id="ARBA00001957"/>
    </source>
</evidence>
<dbReference type="CDD" id="cd19543">
    <property type="entry name" value="DCL_NRPS"/>
    <property type="match status" value="1"/>
</dbReference>
<dbReference type="GO" id="GO:0008610">
    <property type="term" value="P:lipid biosynthetic process"/>
    <property type="evidence" value="ECO:0007669"/>
    <property type="project" value="UniProtKB-ARBA"/>
</dbReference>
<dbReference type="Gene3D" id="3.30.300.30">
    <property type="match status" value="3"/>
</dbReference>
<dbReference type="FunFam" id="3.40.50.980:FF:000001">
    <property type="entry name" value="Non-ribosomal peptide synthetase"/>
    <property type="match status" value="3"/>
</dbReference>
<keyword evidence="5" id="KW-0677">Repeat</keyword>
<dbReference type="RefSeq" id="WP_101605586.1">
    <property type="nucleotide sequence ID" value="NZ_CP025001.1"/>
</dbReference>
<comment type="cofactor">
    <cofactor evidence="1">
        <name>pantetheine 4'-phosphate</name>
        <dbReference type="ChEBI" id="CHEBI:47942"/>
    </cofactor>
</comment>
<protein>
    <submittedName>
        <fullName evidence="10">Non-ribosomal peptide synthetase</fullName>
    </submittedName>
</protein>
<dbReference type="Gene3D" id="3.30.559.30">
    <property type="entry name" value="Nonribosomal peptide synthetase, condensation domain"/>
    <property type="match status" value="4"/>
</dbReference>
<dbReference type="Gene3D" id="3.40.50.980">
    <property type="match status" value="6"/>
</dbReference>
<dbReference type="GO" id="GO:0043041">
    <property type="term" value="P:amino acid activation for nonribosomal peptide biosynthetic process"/>
    <property type="evidence" value="ECO:0007669"/>
    <property type="project" value="TreeGrafter"/>
</dbReference>
<dbReference type="Pfam" id="PF13193">
    <property type="entry name" value="AMP-binding_C"/>
    <property type="match status" value="3"/>
</dbReference>
<proteinExistence type="inferred from homology"/>
<dbReference type="GO" id="GO:0044550">
    <property type="term" value="P:secondary metabolite biosynthetic process"/>
    <property type="evidence" value="ECO:0007669"/>
    <property type="project" value="UniProtKB-ARBA"/>
</dbReference>
<name>A0AAI8HRQ5_9BACI</name>
<evidence type="ECO:0000256" key="7">
    <source>
        <dbReference type="SAM" id="Coils"/>
    </source>
</evidence>
<dbReference type="InterPro" id="IPR045851">
    <property type="entry name" value="AMP-bd_C_sf"/>
</dbReference>
<feature type="region of interest" description="Disordered" evidence="8">
    <location>
        <begin position="1983"/>
        <end position="2005"/>
    </location>
</feature>
<dbReference type="GO" id="GO:0005829">
    <property type="term" value="C:cytosol"/>
    <property type="evidence" value="ECO:0007669"/>
    <property type="project" value="TreeGrafter"/>
</dbReference>
<dbReference type="KEGG" id="bsia:CWD84_20175"/>
<dbReference type="GO" id="GO:0031177">
    <property type="term" value="F:phosphopantetheine binding"/>
    <property type="evidence" value="ECO:0007669"/>
    <property type="project" value="InterPro"/>
</dbReference>
<dbReference type="EMBL" id="CP025001">
    <property type="protein sequence ID" value="AUJ78951.1"/>
    <property type="molecule type" value="Genomic_DNA"/>
</dbReference>
<dbReference type="Proteomes" id="UP000234366">
    <property type="component" value="Chromosome"/>
</dbReference>
<sequence>MSKKSIQKVYALTPMQEGMLYHALLDPHSSSYFTQLELRIHGSFQLELFEKSVNELIRTYDILRTVFVHQQLQKPRQVVLAERKTKVHYEDISQLDEARQTEYIKRYKRDVQQQGFHLAKDILFKAAVFRLSEKELYLVWSNHHIVMDGWSMGVLMKSLFQNYEALRAGRPAGGSQGKPYSDYIKWLGGRDYDEAEQYWSSRLADFEQPSLLPGRLAAEKKDYQNEEYSFVWDEELVSQIQQTANRHQVTGPNLFQAVWGAVLSKYNYTDDVVFGTVVSGRPSEINGIETMAGLFINTIPVRIKIDKEATFSDVMTAVQKNAVEAERYDYVPLYDIQKRSALDGSLLNHLVAFENYPLDKELENGDMEERLGFSIKVEHAFEQTSFDFNLIVYPGKTWTVKIKYNGAAFAHDAIERTAHHLTRMMKAAVGTPDAPVRDLGLVSGEEERQIVDIFNDTKTALPEEEAVHRLFEVQANRTPASIAIKQEGREWTYREVNEAANRLARHLVKNGLEKGRTAAIMNDRSAETVIGMLAVLKAGGAYVPIDPAFPEDRLRFMAEDSSIQIVLTVQDYLEQAGALQVPVIMLDESADETVSGTNLSLPAGGNDLAYIMYTSGSTGKPKGVMIEHRNIIRLVKHSNYVPVHEEDRMAQTGAVSFDAGTFEVFGALLNGAALYPIKKETLLDAGQFAQFLKEHRITTMWLTSPLFNQLAQKDAGMFNTLRHLIIGGDALVPHIVSKVRKQSPELSLWNGYGPTENTTFSTSFLIDQDYDGSVPIGKPIGNSTAYIMDENRNLQPIGVPGELCVGGSGVARGYVNLPELTEKQFVRDPFRPDEMIYRTGDLAKWLPDGTIEFLGRIDNQVKVRGFRIELGEIEAKISQVQNVTESAAVIRKNKADENEICAYFTADRDLSPEDLRKTLSESLPEYMIPAHFIQMSQFPLTANGKIDKKALPEPQTEAVQKEYEAPKTEAEQKLADIWEGILGVKAGVTDNFFTIGGHSLKAMMMTAKIQEHFQKEVPIKVLFEKPTIQELAHYLEHESEEEQQFEPIRQAPHQKHYPVSSAQRRMYILNQLGQASTSYNVPAVLLLEGSVDKNRLEEAMQALINRHETLRTSFDMADGEVVQTIHENVSFQLETAEGREEDAEELTKAFIRPFALNRAPLVRSKLIRLEADRYLLLIDMHHIITDGSSMGIFIGDLAKLYQGTELALPKIHYKDFAVWQREKANLDQHEAYWLETFKGDLPVLDLPLDFPRPADRSFEGERVIFGLDKQVTAQIKTLLADTDTTMYMFLLAAFQVLLSKYSGQEDIIVGSPAAGRQHPDLQEVPGMFVNTVALRSHPAGKKTFKQFLDEVKTASLQAFEHQSYPLEELIEKLPLTRDTSRSPLFSVLFNMQNMEIPSLRLGDLEISSYSMHHHVAKFDLSLEAAERGEEVGLSFDYAKALFADETIRRWSAHFVNLIKACAENPDIQLADASLLSEPEREALLSDEKRTEADLPEGTFVSLFERQAQKTPDLTAVAGGTSLTYRELDEQSNRFARHLQACGAGSEDIVAIMMDRSADLITAILGVMKAGAAFLPIDPKTPEERIRYSLEDSGTKLLVVNERNMTAAAVYKGKTVVMEGGEWRNECADRLETNPDADQLAYIIYTSGTTGKPKGVQLEHRNLVNYVTWFSREAGLTEADKSVLLSSYAFDLGYTAIFPILQAGGELHIVPKETYTSPEQLGEYIQKNGITYMKLTPSLFHMIVNTARFTAERRFSPLRLVVLGGEKIITSDVRKFHDVYAHTDFINHYGPTETTIGAIAGRINMERLDQYEQRPVIGRPIANTGALVLDGSMQLVPPGASGELYITGKGLARGYLHRPQLTAEKFLSNPFSPDSLMYKTGDVVRRLSDGTIEFIGRADDQVKIRGYRIELKEVETVLLSVNGIQEAVVLAVSEGGLPELCAYYKADSGLKGSELRKRLSETLPSHMLPAYFVQVDRIPLTANGKTDKNALPKPGASQTAQTASALPETELEEKLCRIWQKTLGADTLGIDDNFFDYGGHSLKGMMLLANIQAELDKTVPLKALFEQPTVRQLAAYIENSAVSEKYRMISPADSADAYPLSSAQKRMYVLNQLDRDTISYNMPSVLLMEGEVDISRLQEALNQMINRHESLRTSFIDQNGLPMQRITEQADIELHIFEAADEEKADLIIRAFIKPFDLSAAPLIRAALVRLNEQKHLLLLLDMHHIIADGVSRSMLVKELAHLYKGGSLPAPSLHYKDFAIWQNEPEQAERMKEHEQYWLSAFSGELPELNLPTDFPRPPVQSFKGQSVRFRAGRETEKAVRELMEQSGATLHMVLHAAFHVFLGKITGQRDIIIGSVTAGRTSAEVQEMPGMFVNTLALRNETRKEQTFAGLLERVKQTNLDALAHQDYPFEDLIGKLDLPRDMSRNPLFQVMVTTEDPDKETLELENLRITPYESNQGTAKFDLTLGGFTDQEGLGLQFEYATDLFKKETIEKWSAGFLRILKQAAENPDRKLPEISLISDAEKQALLDAWKGKTLSVPLDKTVHRLFEETAARHANRPAAAYNGAKWTYGELNARANRIARILMDCGVTADKRVGILTKPSLEMAAGVLGVLKAGAAFVPIDPDYPKERISYILQDSGAKLLLTQEALDVPESYTGDTILLDGSRSILSLPLDENDEANPQTETTADHLAYMIYTSGTTGQPKGVMVEHHALVNLCFWHHDAFAMTAEDKSAKYAGFGFDASIWEMFPAWTIGAELHVIDEAIRLDITRLNHYFEEHGVTITFLPTQLAEQFMELENTSLRMLLVGGDKLKRAVKQPYTIVNNYGPTENTVVATSGVINPEEGSLSIGRAIANTRAYILGDGDQVQPEGIAGELCVAGRGLARGYLNREEETAKRFTADPFVPGERMYRTGDLVKWNAQCGIEYIGRIDQQVKVRGYRIELSEIEVRLAQLADVHDAAVTAVEDKAGNTALCAYVAPQQDDIEALKAALKDTLPDYMVPAFWVEMDELPVTANGKIDKKALPEPDIEAGSAAYKAPETEMETLLSDIWQEVLGLDQIGVSDNFFTLGGDSIKGIQMASRLNQHGYKLEMKDLFQHPTIEELVSYVERTEGKQADQGPVEGEADLTPIQRWFFEKNFTDKHHWNQSVMLHAKDGFDPDLVEKTLQALIEHHDALRMVYREEREGIIQTYLPVTECKASFDIVDLYGTDEDMLKSQIQRLADQLQGSLDLKNGPLLKAEQYRTEQGDHLLIAVHHLVVDGVSWRILLEDFASGYKQAKQQNSIVLPQKTHSFKDWAEALSAFAQSEELKKQADYWAQADEEELQPLPKDHEPTKRLVKHTAAVKCELTEEETAQLLTDVHHPYGTEINDILLSALGLTIGEWTENGKVGINLEGHGREEIIPNVNISRTVGWFTAQYPLILQISKEDGVSSVIKTVKETVRRVPDKGVGYGILRYLSSDETEKGATPEISFNYLGQFDNEVKTEWFEPSPYDMGRQVSEESEALYALSFSGMVTGGRFVISCSYNQEEYERSTVEAQMQRFKENLLMIIRHCTAKEEKEFTPSDFSAQDLEMDEMGDIFDMLEENLT</sequence>
<dbReference type="CDD" id="cd05930">
    <property type="entry name" value="A_NRPS"/>
    <property type="match status" value="1"/>
</dbReference>
<dbReference type="InterPro" id="IPR023213">
    <property type="entry name" value="CAT-like_dom_sf"/>
</dbReference>
<dbReference type="FunFam" id="3.40.50.12780:FF:000012">
    <property type="entry name" value="Non-ribosomal peptide synthetase"/>
    <property type="match status" value="2"/>
</dbReference>
<comment type="similarity">
    <text evidence="2">Belongs to the ATP-dependent AMP-binding enzyme family.</text>
</comment>
<dbReference type="InterPro" id="IPR009081">
    <property type="entry name" value="PP-bd_ACP"/>
</dbReference>
<dbReference type="CDD" id="cd12117">
    <property type="entry name" value="A_NRPS_Srf_like"/>
    <property type="match status" value="1"/>
</dbReference>
<dbReference type="NCBIfam" id="TIGR01720">
    <property type="entry name" value="NRPS-para261"/>
    <property type="match status" value="1"/>
</dbReference>
<dbReference type="InterPro" id="IPR010060">
    <property type="entry name" value="NRPS_synth"/>
</dbReference>
<dbReference type="Pfam" id="PF00550">
    <property type="entry name" value="PP-binding"/>
    <property type="match status" value="3"/>
</dbReference>
<evidence type="ECO:0000256" key="5">
    <source>
        <dbReference type="ARBA" id="ARBA00022737"/>
    </source>
</evidence>
<dbReference type="PROSITE" id="PS00455">
    <property type="entry name" value="AMP_BINDING"/>
    <property type="match status" value="3"/>
</dbReference>
<dbReference type="InterPro" id="IPR006162">
    <property type="entry name" value="Ppantetheine_attach_site"/>
</dbReference>
<evidence type="ECO:0000313" key="10">
    <source>
        <dbReference type="EMBL" id="AUJ78951.1"/>
    </source>
</evidence>
<reference evidence="10 11" key="1">
    <citation type="submission" date="2017-11" db="EMBL/GenBank/DDBJ databases">
        <title>Genome sequence and genome mining of multiple bioactive secondary metabolites from a deep sea-derived Bacillus siamensis SCSIO 05746.</title>
        <authorList>
            <person name="Pan H.-Q."/>
            <person name="Ju J.-H."/>
        </authorList>
    </citation>
    <scope>NUCLEOTIDE SEQUENCE [LARGE SCALE GENOMIC DNA]</scope>
    <source>
        <strain evidence="10 11">SCSIO 05746</strain>
    </source>
</reference>
<evidence type="ECO:0000256" key="3">
    <source>
        <dbReference type="ARBA" id="ARBA00022450"/>
    </source>
</evidence>
<dbReference type="FunFam" id="3.30.300.30:FF:000010">
    <property type="entry name" value="Enterobactin synthetase component F"/>
    <property type="match status" value="2"/>
</dbReference>
<dbReference type="CDD" id="cd19531">
    <property type="entry name" value="LCL_NRPS-like"/>
    <property type="match status" value="2"/>
</dbReference>
<dbReference type="FunFam" id="1.10.1200.10:FF:000005">
    <property type="entry name" value="Nonribosomal peptide synthetase 1"/>
    <property type="match status" value="2"/>
</dbReference>
<dbReference type="NCBIfam" id="TIGR01733">
    <property type="entry name" value="AA-adenyl-dom"/>
    <property type="match status" value="3"/>
</dbReference>
<dbReference type="InterPro" id="IPR025110">
    <property type="entry name" value="AMP-bd_C"/>
</dbReference>
<evidence type="ECO:0000256" key="2">
    <source>
        <dbReference type="ARBA" id="ARBA00006432"/>
    </source>
</evidence>
<dbReference type="InterPro" id="IPR020806">
    <property type="entry name" value="PKS_PP-bd"/>
</dbReference>
<dbReference type="SUPFAM" id="SSF56801">
    <property type="entry name" value="Acetyl-CoA synthetase-like"/>
    <property type="match status" value="3"/>
</dbReference>
<dbReference type="GO" id="GO:0072330">
    <property type="term" value="P:monocarboxylic acid biosynthetic process"/>
    <property type="evidence" value="ECO:0007669"/>
    <property type="project" value="UniProtKB-ARBA"/>
</dbReference>
<evidence type="ECO:0000313" key="11">
    <source>
        <dbReference type="Proteomes" id="UP000234366"/>
    </source>
</evidence>